<dbReference type="EMBL" id="FXLY01000003">
    <property type="protein sequence ID" value="SMN19420.1"/>
    <property type="molecule type" value="Genomic_DNA"/>
</dbReference>
<gene>
    <name evidence="3" type="ORF">KASA_0P06336G</name>
</gene>
<evidence type="ECO:0000313" key="4">
    <source>
        <dbReference type="Proteomes" id="UP000196158"/>
    </source>
</evidence>
<keyword evidence="2" id="KW-0472">Membrane</keyword>
<evidence type="ECO:0000256" key="2">
    <source>
        <dbReference type="SAM" id="Phobius"/>
    </source>
</evidence>
<feature type="transmembrane region" description="Helical" evidence="2">
    <location>
        <begin position="71"/>
        <end position="90"/>
    </location>
</feature>
<feature type="compositionally biased region" description="Polar residues" evidence="1">
    <location>
        <begin position="191"/>
        <end position="209"/>
    </location>
</feature>
<dbReference type="OrthoDB" id="4054881at2759"/>
<dbReference type="Proteomes" id="UP000196158">
    <property type="component" value="Unassembled WGS sequence"/>
</dbReference>
<dbReference type="AlphaFoldDB" id="A0A1X7R1V4"/>
<sequence length="250" mass="28550">MTGVHKDYSIEASEPLHDQQENVVLNSDIFMNRVTFYVWITTREIGIDILLGILLSCVIIIIFSHSVDTKGIAAVVLFFCSIPTIPWIYYNSSWEKILATIELHSQMTLYCEVIKYRACSDPKTWDIIAANMYRHFAEEGIYLSLYDGRDYLNLFMKLNERQKITNKGASRGKMQKTASETTNVEVPMQDMSPSPSDQTESAPASNSKSNENDTENAGLLDVNTLMEEALSVFRQAETDYWIERYPEVAR</sequence>
<evidence type="ECO:0000256" key="1">
    <source>
        <dbReference type="SAM" id="MobiDB-lite"/>
    </source>
</evidence>
<dbReference type="InterPro" id="IPR001142">
    <property type="entry name" value="DUP/COS"/>
</dbReference>
<keyword evidence="2" id="KW-0812">Transmembrane</keyword>
<accession>A0A1X7R1V4</accession>
<evidence type="ECO:0000313" key="3">
    <source>
        <dbReference type="EMBL" id="SMN19420.1"/>
    </source>
</evidence>
<keyword evidence="4" id="KW-1185">Reference proteome</keyword>
<feature type="region of interest" description="Disordered" evidence="1">
    <location>
        <begin position="166"/>
        <end position="220"/>
    </location>
</feature>
<name>A0A1X7R1V4_9SACH</name>
<dbReference type="Pfam" id="PF00674">
    <property type="entry name" value="DUP"/>
    <property type="match status" value="1"/>
</dbReference>
<protein>
    <submittedName>
        <fullName evidence="3">Similar to Saccharomyces cerevisiae YHL044W Putative integral membrane protein, member of DUP240 gene family</fullName>
    </submittedName>
</protein>
<reference evidence="3 4" key="1">
    <citation type="submission" date="2017-04" db="EMBL/GenBank/DDBJ databases">
        <authorList>
            <person name="Afonso C.L."/>
            <person name="Miller P.J."/>
            <person name="Scott M.A."/>
            <person name="Spackman E."/>
            <person name="Goraichik I."/>
            <person name="Dimitrov K.M."/>
            <person name="Suarez D.L."/>
            <person name="Swayne D.E."/>
        </authorList>
    </citation>
    <scope>NUCLEOTIDE SEQUENCE [LARGE SCALE GENOMIC DNA]</scope>
</reference>
<feature type="transmembrane region" description="Helical" evidence="2">
    <location>
        <begin position="45"/>
        <end position="65"/>
    </location>
</feature>
<organism evidence="3 4">
    <name type="scientific">Maudiozyma saulgeensis</name>
    <dbReference type="NCBI Taxonomy" id="1789683"/>
    <lineage>
        <taxon>Eukaryota</taxon>
        <taxon>Fungi</taxon>
        <taxon>Dikarya</taxon>
        <taxon>Ascomycota</taxon>
        <taxon>Saccharomycotina</taxon>
        <taxon>Saccharomycetes</taxon>
        <taxon>Saccharomycetales</taxon>
        <taxon>Saccharomycetaceae</taxon>
        <taxon>Maudiozyma</taxon>
    </lineage>
</organism>
<keyword evidence="2" id="KW-1133">Transmembrane helix</keyword>
<proteinExistence type="predicted"/>